<dbReference type="AlphaFoldDB" id="A0A1L3ZU66"/>
<dbReference type="PROSITE" id="PS51257">
    <property type="entry name" value="PROKAR_LIPOPROTEIN"/>
    <property type="match status" value="1"/>
</dbReference>
<evidence type="ECO:0000313" key="4">
    <source>
        <dbReference type="Proteomes" id="UP000182063"/>
    </source>
</evidence>
<feature type="signal peptide" evidence="2">
    <location>
        <begin position="1"/>
        <end position="25"/>
    </location>
</feature>
<feature type="region of interest" description="Disordered" evidence="1">
    <location>
        <begin position="28"/>
        <end position="49"/>
    </location>
</feature>
<feature type="compositionally biased region" description="Low complexity" evidence="1">
    <location>
        <begin position="28"/>
        <end position="38"/>
    </location>
</feature>
<keyword evidence="4" id="KW-1185">Reference proteome</keyword>
<protein>
    <recommendedName>
        <fullName evidence="5">Lipoprotein</fullName>
    </recommendedName>
</protein>
<reference evidence="4" key="1">
    <citation type="submission" date="2016-11" db="EMBL/GenBank/DDBJ databases">
        <title>Complete Genome Sequence of alachlor-degrading Sphingomonas sp. strain JJ-A5.</title>
        <authorList>
            <person name="Lee H."/>
            <person name="Ka J.-O."/>
        </authorList>
    </citation>
    <scope>NUCLEOTIDE SEQUENCE [LARGE SCALE GENOMIC DNA]</scope>
    <source>
        <strain evidence="4">JJ-A5</strain>
    </source>
</reference>
<dbReference type="Proteomes" id="UP000182063">
    <property type="component" value="Chromosome"/>
</dbReference>
<dbReference type="STRING" id="1921510.BSL82_07320"/>
<gene>
    <name evidence="3" type="ORF">BSL82_07320</name>
</gene>
<name>A0A1L3ZU66_9SPHN</name>
<dbReference type="KEGG" id="sphj:BSL82_07320"/>
<dbReference type="RefSeq" id="WP_072596692.1">
    <property type="nucleotide sequence ID" value="NZ_CP018221.1"/>
</dbReference>
<evidence type="ECO:0000313" key="3">
    <source>
        <dbReference type="EMBL" id="API59140.1"/>
    </source>
</evidence>
<dbReference type="OrthoDB" id="5489750at2"/>
<evidence type="ECO:0000256" key="2">
    <source>
        <dbReference type="SAM" id="SignalP"/>
    </source>
</evidence>
<proteinExistence type="predicted"/>
<accession>A0A1L3ZU66</accession>
<dbReference type="EMBL" id="CP018221">
    <property type="protein sequence ID" value="API59140.1"/>
    <property type="molecule type" value="Genomic_DNA"/>
</dbReference>
<keyword evidence="2" id="KW-0732">Signal</keyword>
<evidence type="ECO:0000256" key="1">
    <source>
        <dbReference type="SAM" id="MobiDB-lite"/>
    </source>
</evidence>
<feature type="chain" id="PRO_5012521229" description="Lipoprotein" evidence="2">
    <location>
        <begin position="26"/>
        <end position="150"/>
    </location>
</feature>
<sequence length="150" mass="15688">MRALTAGPTLIMLAMALAGCASREAEPPAAAADEAVQPPKEEAPPMVRPSSADVDWLAAGNEPGWRVEIDEGTLLDYTGDYGALRIMTPAPATELLPGGARRWSVATEGHRLTLELSPVACTDDMSGAAYPMTARLTVDGKELRGCGRPG</sequence>
<organism evidence="3 4">
    <name type="scientific">Tardibacter chloracetimidivorans</name>
    <dbReference type="NCBI Taxonomy" id="1921510"/>
    <lineage>
        <taxon>Bacteria</taxon>
        <taxon>Pseudomonadati</taxon>
        <taxon>Pseudomonadota</taxon>
        <taxon>Alphaproteobacteria</taxon>
        <taxon>Sphingomonadales</taxon>
        <taxon>Sphingomonadaceae</taxon>
        <taxon>Tardibacter</taxon>
    </lineage>
</organism>
<evidence type="ECO:0008006" key="5">
    <source>
        <dbReference type="Google" id="ProtNLM"/>
    </source>
</evidence>